<evidence type="ECO:0000256" key="3">
    <source>
        <dbReference type="ARBA" id="ARBA00011277"/>
    </source>
</evidence>
<feature type="domain" description="Ribonuclease H2 subunit B wHTH" evidence="10">
    <location>
        <begin position="136"/>
        <end position="224"/>
    </location>
</feature>
<feature type="compositionally biased region" description="Acidic residues" evidence="8">
    <location>
        <begin position="30"/>
        <end position="41"/>
    </location>
</feature>
<keyword evidence="9" id="KW-0732">Signal</keyword>
<dbReference type="Gene3D" id="2.20.25.530">
    <property type="match status" value="1"/>
</dbReference>
<feature type="region of interest" description="Disordered" evidence="8">
    <location>
        <begin position="20"/>
        <end position="45"/>
    </location>
</feature>
<dbReference type="GO" id="GO:0006401">
    <property type="term" value="P:RNA catabolic process"/>
    <property type="evidence" value="ECO:0007669"/>
    <property type="project" value="TreeGrafter"/>
</dbReference>
<dbReference type="GO" id="GO:0005654">
    <property type="term" value="C:nucleoplasm"/>
    <property type="evidence" value="ECO:0007669"/>
    <property type="project" value="TreeGrafter"/>
</dbReference>
<organism evidence="12 13">
    <name type="scientific">Plectus sambesii</name>
    <dbReference type="NCBI Taxonomy" id="2011161"/>
    <lineage>
        <taxon>Eukaryota</taxon>
        <taxon>Metazoa</taxon>
        <taxon>Ecdysozoa</taxon>
        <taxon>Nematoda</taxon>
        <taxon>Chromadorea</taxon>
        <taxon>Plectida</taxon>
        <taxon>Plectina</taxon>
        <taxon>Plectoidea</taxon>
        <taxon>Plectidae</taxon>
        <taxon>Plectus</taxon>
    </lineage>
</organism>
<dbReference type="InterPro" id="IPR041195">
    <property type="entry name" value="Rnh202_N"/>
</dbReference>
<evidence type="ECO:0000259" key="11">
    <source>
        <dbReference type="Pfam" id="PF17745"/>
    </source>
</evidence>
<dbReference type="Proteomes" id="UP000887566">
    <property type="component" value="Unplaced"/>
</dbReference>
<feature type="chain" id="PRO_5036954763" description="Ribonuclease H2 subunit B" evidence="9">
    <location>
        <begin position="17"/>
        <end position="327"/>
    </location>
</feature>
<dbReference type="Pfam" id="PF17745">
    <property type="entry name" value="Ydr279_N"/>
    <property type="match status" value="1"/>
</dbReference>
<accession>A0A914VX08</accession>
<evidence type="ECO:0000256" key="7">
    <source>
        <dbReference type="ARBA" id="ARBA00033464"/>
    </source>
</evidence>
<evidence type="ECO:0000256" key="1">
    <source>
        <dbReference type="ARBA" id="ARBA00004123"/>
    </source>
</evidence>
<dbReference type="Pfam" id="PF09468">
    <property type="entry name" value="RNase_H2-Ydr279"/>
    <property type="match status" value="1"/>
</dbReference>
<feature type="region of interest" description="Disordered" evidence="8">
    <location>
        <begin position="275"/>
        <end position="327"/>
    </location>
</feature>
<dbReference type="Gene3D" id="1.10.20.120">
    <property type="match status" value="1"/>
</dbReference>
<keyword evidence="5" id="KW-0539">Nucleus</keyword>
<dbReference type="GO" id="GO:0032299">
    <property type="term" value="C:ribonuclease H2 complex"/>
    <property type="evidence" value="ECO:0007669"/>
    <property type="project" value="InterPro"/>
</dbReference>
<dbReference type="PANTHER" id="PTHR13383">
    <property type="entry name" value="RIBONUCLEASE H2 SUBUNIT B"/>
    <property type="match status" value="1"/>
</dbReference>
<evidence type="ECO:0000313" key="12">
    <source>
        <dbReference type="Proteomes" id="UP000887566"/>
    </source>
</evidence>
<evidence type="ECO:0000256" key="6">
    <source>
        <dbReference type="ARBA" id="ARBA00024778"/>
    </source>
</evidence>
<dbReference type="CDD" id="cd09270">
    <property type="entry name" value="RNase_H2-B"/>
    <property type="match status" value="1"/>
</dbReference>
<comment type="function">
    <text evidence="6">Non catalytic subunit of RNase H2, an endonuclease that specifically degrades the RNA of RNA:DNA hybrids. Participates in DNA replication, possibly by mediating the removal of lagging-strand Okazaki fragment RNA primers during DNA replication. Mediates the excision of single ribonucleotides from DNA:RNA duplexes.</text>
</comment>
<comment type="subcellular location">
    <subcellularLocation>
        <location evidence="1">Nucleus</location>
    </subcellularLocation>
</comment>
<evidence type="ECO:0000256" key="2">
    <source>
        <dbReference type="ARBA" id="ARBA00009823"/>
    </source>
</evidence>
<comment type="similarity">
    <text evidence="2">Belongs to the RNase H2 subunit B family.</text>
</comment>
<sequence length="327" mass="37092">MFELLVLLLTSWHSQMRLTRSTSKASLPPDGEEMDDVEADDAPPVKTTKKRHVTLHDDNFAFKLLCASDDVKLDASSIVQLRHPKSSSPALFQLSADAQNVYEVLRFEEDTRSWLIDDAIVADGSMNICAPIHPMFLVLPYLLKNKQQFVPLDQMLEDSEYADIEKLTENKRVIQALPLVADVKDTSSCQVYRYNEEKAMEWFENRFEKLKGALLLHGLLHKAILDDDEALRRYSWGILCDYLPADVAATLKLRLQIKELEVKRAASDSTATKRKAEEDFFSNSENDLIKPEVKKKAPELSASQKRLQQASKGTKSLMGFFTKQPSA</sequence>
<feature type="signal peptide" evidence="9">
    <location>
        <begin position="1"/>
        <end position="16"/>
    </location>
</feature>
<name>A0A914VX08_9BILA</name>
<proteinExistence type="inferred from homology"/>
<evidence type="ECO:0000256" key="5">
    <source>
        <dbReference type="ARBA" id="ARBA00023242"/>
    </source>
</evidence>
<keyword evidence="12" id="KW-1185">Reference proteome</keyword>
<evidence type="ECO:0000313" key="13">
    <source>
        <dbReference type="WBParaSite" id="PSAMB.scaffold2682size21841.g18740.t1"/>
    </source>
</evidence>
<evidence type="ECO:0000256" key="9">
    <source>
        <dbReference type="SAM" id="SignalP"/>
    </source>
</evidence>
<feature type="compositionally biased region" description="Basic and acidic residues" evidence="8">
    <location>
        <begin position="287"/>
        <end position="298"/>
    </location>
</feature>
<reference evidence="13" key="1">
    <citation type="submission" date="2022-11" db="UniProtKB">
        <authorList>
            <consortium name="WormBaseParasite"/>
        </authorList>
    </citation>
    <scope>IDENTIFICATION</scope>
</reference>
<evidence type="ECO:0000256" key="8">
    <source>
        <dbReference type="SAM" id="MobiDB-lite"/>
    </source>
</evidence>
<dbReference type="WBParaSite" id="PSAMB.scaffold2682size21841.g18740.t1">
    <property type="protein sequence ID" value="PSAMB.scaffold2682size21841.g18740.t1"/>
    <property type="gene ID" value="PSAMB.scaffold2682size21841.g18740"/>
</dbReference>
<dbReference type="PANTHER" id="PTHR13383:SF11">
    <property type="entry name" value="RIBONUCLEASE H2 SUBUNIT B"/>
    <property type="match status" value="1"/>
</dbReference>
<evidence type="ECO:0000256" key="4">
    <source>
        <dbReference type="ARBA" id="ARBA00019062"/>
    </source>
</evidence>
<dbReference type="InterPro" id="IPR019024">
    <property type="entry name" value="RNase_H2_suB_wHTH"/>
</dbReference>
<feature type="domain" description="Rnh202 triple barrel" evidence="11">
    <location>
        <begin position="70"/>
        <end position="132"/>
    </location>
</feature>
<protein>
    <recommendedName>
        <fullName evidence="4">Ribonuclease H2 subunit B</fullName>
    </recommendedName>
    <alternativeName>
        <fullName evidence="7">Ribonuclease HI subunit B</fullName>
    </alternativeName>
</protein>
<dbReference type="InterPro" id="IPR040456">
    <property type="entry name" value="RNase_H2_suB"/>
</dbReference>
<evidence type="ECO:0000259" key="10">
    <source>
        <dbReference type="Pfam" id="PF09468"/>
    </source>
</evidence>
<comment type="subunit">
    <text evidence="3">The RNase H2 complex is a heterotrimer composed of the catalytic subunit RNASEH2A and the non-catalytic subunits RNASEH2B and RNASEH2C.</text>
</comment>
<dbReference type="AlphaFoldDB" id="A0A914VX08"/>
<feature type="compositionally biased region" description="Polar residues" evidence="8">
    <location>
        <begin position="301"/>
        <end position="314"/>
    </location>
</feature>